<reference evidence="2" key="1">
    <citation type="submission" date="2020-08" db="EMBL/GenBank/DDBJ databases">
        <title>Genome sequencing and assembly of the red palm weevil Rhynchophorus ferrugineus.</title>
        <authorList>
            <person name="Dias G.B."/>
            <person name="Bergman C.M."/>
            <person name="Manee M."/>
        </authorList>
    </citation>
    <scope>NUCLEOTIDE SEQUENCE</scope>
    <source>
        <strain evidence="2">AA-2017</strain>
        <tissue evidence="2">Whole larva</tissue>
    </source>
</reference>
<dbReference type="AlphaFoldDB" id="A0A834HRF6"/>
<dbReference type="Proteomes" id="UP000625711">
    <property type="component" value="Unassembled WGS sequence"/>
</dbReference>
<organism evidence="2 3">
    <name type="scientific">Rhynchophorus ferrugineus</name>
    <name type="common">Red palm weevil</name>
    <name type="synonym">Curculio ferrugineus</name>
    <dbReference type="NCBI Taxonomy" id="354439"/>
    <lineage>
        <taxon>Eukaryota</taxon>
        <taxon>Metazoa</taxon>
        <taxon>Ecdysozoa</taxon>
        <taxon>Arthropoda</taxon>
        <taxon>Hexapoda</taxon>
        <taxon>Insecta</taxon>
        <taxon>Pterygota</taxon>
        <taxon>Neoptera</taxon>
        <taxon>Endopterygota</taxon>
        <taxon>Coleoptera</taxon>
        <taxon>Polyphaga</taxon>
        <taxon>Cucujiformia</taxon>
        <taxon>Curculionidae</taxon>
        <taxon>Dryophthorinae</taxon>
        <taxon>Rhynchophorus</taxon>
    </lineage>
</organism>
<feature type="transmembrane region" description="Helical" evidence="1">
    <location>
        <begin position="6"/>
        <end position="27"/>
    </location>
</feature>
<keyword evidence="1" id="KW-0472">Membrane</keyword>
<sequence>MYTKIVKILSIVSFISSTIFTTFLRTLRGNRHSQKIAFWRLTLSVHIQPSGSASISYSGTNNFGSLEIRADAVGMVHVMKIVQFPVQKVYSRTFWKKIKINSLYDVTD</sequence>
<accession>A0A834HRF6</accession>
<proteinExistence type="predicted"/>
<gene>
    <name evidence="2" type="ORF">GWI33_019557</name>
</gene>
<keyword evidence="1" id="KW-1133">Transmembrane helix</keyword>
<evidence type="ECO:0000256" key="1">
    <source>
        <dbReference type="SAM" id="Phobius"/>
    </source>
</evidence>
<keyword evidence="1" id="KW-0812">Transmembrane</keyword>
<name>A0A834HRF6_RHYFE</name>
<dbReference type="EMBL" id="JAACXV010014451">
    <property type="protein sequence ID" value="KAF7267230.1"/>
    <property type="molecule type" value="Genomic_DNA"/>
</dbReference>
<evidence type="ECO:0000313" key="2">
    <source>
        <dbReference type="EMBL" id="KAF7267230.1"/>
    </source>
</evidence>
<comment type="caution">
    <text evidence="2">The sequence shown here is derived from an EMBL/GenBank/DDBJ whole genome shotgun (WGS) entry which is preliminary data.</text>
</comment>
<keyword evidence="3" id="KW-1185">Reference proteome</keyword>
<protein>
    <submittedName>
        <fullName evidence="2">Uncharacterized protein</fullName>
    </submittedName>
</protein>
<evidence type="ECO:0000313" key="3">
    <source>
        <dbReference type="Proteomes" id="UP000625711"/>
    </source>
</evidence>